<evidence type="ECO:0000313" key="3">
    <source>
        <dbReference type="EMBL" id="MEZ0494221.1"/>
    </source>
</evidence>
<dbReference type="RefSeq" id="WP_370720455.1">
    <property type="nucleotide sequence ID" value="NZ_JBGGTQ010000010.1"/>
</dbReference>
<evidence type="ECO:0000259" key="2">
    <source>
        <dbReference type="Pfam" id="PF12158"/>
    </source>
</evidence>
<dbReference type="InterPro" id="IPR021994">
    <property type="entry name" value="DUF3592"/>
</dbReference>
<feature type="transmembrane region" description="Helical" evidence="1">
    <location>
        <begin position="143"/>
        <end position="163"/>
    </location>
</feature>
<keyword evidence="4" id="KW-1185">Reference proteome</keyword>
<keyword evidence="1" id="KW-1133">Transmembrane helix</keyword>
<proteinExistence type="predicted"/>
<sequence>MDPQFPLPDPGGGAGDGVPTFFLVLFALLLLLGVAVALGGVRAAVRARRRSRDAVRLGTEGVTTTGTVVDNRITSHHEHRMTFSPVVRFEAAGREVTVVGEQVWNKSFVPGRPAQVVYDPADPDRAHVLAEGGSVLGRGAGGIVVAAVGAAFLVLVVVLFGFAQSVFEPFP</sequence>
<reference evidence="3 4" key="1">
    <citation type="submission" date="2024-07" db="EMBL/GenBank/DDBJ databases">
        <authorList>
            <person name="Thanompreechachai J."/>
            <person name="Duangmal K."/>
        </authorList>
    </citation>
    <scope>NUCLEOTIDE SEQUENCE [LARGE SCALE GENOMIC DNA]</scope>
    <source>
        <strain evidence="3 4">TBRC 1896</strain>
    </source>
</reference>
<keyword evidence="1" id="KW-0472">Membrane</keyword>
<gene>
    <name evidence="3" type="ORF">AB2L28_18445</name>
</gene>
<keyword evidence="1" id="KW-0812">Transmembrane</keyword>
<dbReference type="Proteomes" id="UP001566476">
    <property type="component" value="Unassembled WGS sequence"/>
</dbReference>
<comment type="caution">
    <text evidence="3">The sequence shown here is derived from an EMBL/GenBank/DDBJ whole genome shotgun (WGS) entry which is preliminary data.</text>
</comment>
<evidence type="ECO:0000256" key="1">
    <source>
        <dbReference type="SAM" id="Phobius"/>
    </source>
</evidence>
<protein>
    <submittedName>
        <fullName evidence="3">DUF3592 domain-containing protein</fullName>
    </submittedName>
</protein>
<dbReference type="EMBL" id="JBGGTQ010000010">
    <property type="protein sequence ID" value="MEZ0494221.1"/>
    <property type="molecule type" value="Genomic_DNA"/>
</dbReference>
<feature type="transmembrane region" description="Helical" evidence="1">
    <location>
        <begin position="20"/>
        <end position="41"/>
    </location>
</feature>
<feature type="domain" description="DUF3592" evidence="2">
    <location>
        <begin position="64"/>
        <end position="129"/>
    </location>
</feature>
<evidence type="ECO:0000313" key="4">
    <source>
        <dbReference type="Proteomes" id="UP001566476"/>
    </source>
</evidence>
<organism evidence="3 4">
    <name type="scientific">Kineococcus mangrovi</name>
    <dbReference type="NCBI Taxonomy" id="1660183"/>
    <lineage>
        <taxon>Bacteria</taxon>
        <taxon>Bacillati</taxon>
        <taxon>Actinomycetota</taxon>
        <taxon>Actinomycetes</taxon>
        <taxon>Kineosporiales</taxon>
        <taxon>Kineosporiaceae</taxon>
        <taxon>Kineococcus</taxon>
    </lineage>
</organism>
<name>A0ABV4I6B1_9ACTN</name>
<accession>A0ABV4I6B1</accession>
<dbReference type="Pfam" id="PF12158">
    <property type="entry name" value="DUF3592"/>
    <property type="match status" value="1"/>
</dbReference>